<reference evidence="2 3" key="1">
    <citation type="submission" date="2024-01" db="EMBL/GenBank/DDBJ databases">
        <title>A telomere-to-telomere, gap-free genome of sweet tea (Lithocarpus litseifolius).</title>
        <authorList>
            <person name="Zhou J."/>
        </authorList>
    </citation>
    <scope>NUCLEOTIDE SEQUENCE [LARGE SCALE GENOMIC DNA]</scope>
    <source>
        <strain evidence="2">Zhou-2022a</strain>
        <tissue evidence="2">Leaf</tissue>
    </source>
</reference>
<organism evidence="2 3">
    <name type="scientific">Lithocarpus litseifolius</name>
    <dbReference type="NCBI Taxonomy" id="425828"/>
    <lineage>
        <taxon>Eukaryota</taxon>
        <taxon>Viridiplantae</taxon>
        <taxon>Streptophyta</taxon>
        <taxon>Embryophyta</taxon>
        <taxon>Tracheophyta</taxon>
        <taxon>Spermatophyta</taxon>
        <taxon>Magnoliopsida</taxon>
        <taxon>eudicotyledons</taxon>
        <taxon>Gunneridae</taxon>
        <taxon>Pentapetalae</taxon>
        <taxon>rosids</taxon>
        <taxon>fabids</taxon>
        <taxon>Fagales</taxon>
        <taxon>Fagaceae</taxon>
        <taxon>Lithocarpus</taxon>
    </lineage>
</organism>
<evidence type="ECO:0000259" key="1">
    <source>
        <dbReference type="Pfam" id="PF14111"/>
    </source>
</evidence>
<dbReference type="AlphaFoldDB" id="A0AAW2BUF8"/>
<evidence type="ECO:0000313" key="2">
    <source>
        <dbReference type="EMBL" id="KAK9988559.1"/>
    </source>
</evidence>
<sequence length="141" mass="16150">MTLQARAEPEGEVSEGLVDEVPEAYWLLRSDGHESVVGESFRFEALEEEGSEYSCQTVEILGGKVIAAKFFTRRVLNMEAIARTFKQLWATKKGFEVKDLGNHVVLFVFSDKTDADRVLLGEPWSYDKYLVSLRRLERTER</sequence>
<dbReference type="InterPro" id="IPR025558">
    <property type="entry name" value="DUF4283"/>
</dbReference>
<accession>A0AAW2BUF8</accession>
<proteinExistence type="predicted"/>
<keyword evidence="3" id="KW-1185">Reference proteome</keyword>
<name>A0AAW2BUF8_9ROSI</name>
<dbReference type="Proteomes" id="UP001459277">
    <property type="component" value="Unassembled WGS sequence"/>
</dbReference>
<evidence type="ECO:0000313" key="3">
    <source>
        <dbReference type="Proteomes" id="UP001459277"/>
    </source>
</evidence>
<gene>
    <name evidence="2" type="ORF">SO802_028798</name>
</gene>
<comment type="caution">
    <text evidence="2">The sequence shown here is derived from an EMBL/GenBank/DDBJ whole genome shotgun (WGS) entry which is preliminary data.</text>
</comment>
<dbReference type="Pfam" id="PF14111">
    <property type="entry name" value="DUF4283"/>
    <property type="match status" value="1"/>
</dbReference>
<protein>
    <recommendedName>
        <fullName evidence="1">DUF4283 domain-containing protein</fullName>
    </recommendedName>
</protein>
<feature type="domain" description="DUF4283" evidence="1">
    <location>
        <begin position="69"/>
        <end position="139"/>
    </location>
</feature>
<dbReference type="EMBL" id="JAZDWU010000010">
    <property type="protein sequence ID" value="KAK9988559.1"/>
    <property type="molecule type" value="Genomic_DNA"/>
</dbReference>